<dbReference type="EMBL" id="JAZDWU010000008">
    <property type="protein sequence ID" value="KAK9993702.1"/>
    <property type="molecule type" value="Genomic_DNA"/>
</dbReference>
<dbReference type="PANTHER" id="PTHR24014:SF4">
    <property type="entry name" value="2-OXOGLUTARATE AND IRON-DEPENDENT OXYGENASE DOMAIN-CONTAINING PROTEIN 2"/>
    <property type="match status" value="1"/>
</dbReference>
<evidence type="ECO:0000313" key="2">
    <source>
        <dbReference type="EMBL" id="KAK9993702.1"/>
    </source>
</evidence>
<dbReference type="GO" id="GO:0031418">
    <property type="term" value="F:L-ascorbic acid binding"/>
    <property type="evidence" value="ECO:0007669"/>
    <property type="project" value="UniProtKB-KW"/>
</dbReference>
<name>A0AAW2C6L6_9ROSI</name>
<evidence type="ECO:0000256" key="1">
    <source>
        <dbReference type="ARBA" id="ARBA00022896"/>
    </source>
</evidence>
<dbReference type="PANTHER" id="PTHR24014">
    <property type="entry name" value="2-OXOGLUTARATE AND IRON-DEPENDENT OXYGENASE DOMAIN-CONTAINING PROTEIN 2"/>
    <property type="match status" value="1"/>
</dbReference>
<protein>
    <submittedName>
        <fullName evidence="2">Uncharacterized protein</fullName>
    </submittedName>
</protein>
<keyword evidence="3" id="KW-1185">Reference proteome</keyword>
<organism evidence="2 3">
    <name type="scientific">Lithocarpus litseifolius</name>
    <dbReference type="NCBI Taxonomy" id="425828"/>
    <lineage>
        <taxon>Eukaryota</taxon>
        <taxon>Viridiplantae</taxon>
        <taxon>Streptophyta</taxon>
        <taxon>Embryophyta</taxon>
        <taxon>Tracheophyta</taxon>
        <taxon>Spermatophyta</taxon>
        <taxon>Magnoliopsida</taxon>
        <taxon>eudicotyledons</taxon>
        <taxon>Gunneridae</taxon>
        <taxon>Pentapetalae</taxon>
        <taxon>rosids</taxon>
        <taxon>fabids</taxon>
        <taxon>Fagales</taxon>
        <taxon>Fagaceae</taxon>
        <taxon>Lithocarpus</taxon>
    </lineage>
</organism>
<sequence length="67" mass="7742">MAIELGRSASFSLCLLQCLWMEIFDYSHVPGRAVLHHGRHRHGARATTSGYRINLLLWCRRNTGCDW</sequence>
<evidence type="ECO:0000313" key="3">
    <source>
        <dbReference type="Proteomes" id="UP001459277"/>
    </source>
</evidence>
<reference evidence="2 3" key="1">
    <citation type="submission" date="2024-01" db="EMBL/GenBank/DDBJ databases">
        <title>A telomere-to-telomere, gap-free genome of sweet tea (Lithocarpus litseifolius).</title>
        <authorList>
            <person name="Zhou J."/>
        </authorList>
    </citation>
    <scope>NUCLEOTIDE SEQUENCE [LARGE SCALE GENOMIC DNA]</scope>
    <source>
        <strain evidence="2">Zhou-2022a</strain>
        <tissue evidence="2">Leaf</tissue>
    </source>
</reference>
<gene>
    <name evidence="2" type="ORF">SO802_023405</name>
</gene>
<dbReference type="Proteomes" id="UP001459277">
    <property type="component" value="Unassembled WGS sequence"/>
</dbReference>
<accession>A0AAW2C6L6</accession>
<proteinExistence type="predicted"/>
<comment type="caution">
    <text evidence="2">The sequence shown here is derived from an EMBL/GenBank/DDBJ whole genome shotgun (WGS) entry which is preliminary data.</text>
</comment>
<dbReference type="AlphaFoldDB" id="A0AAW2C6L6"/>
<keyword evidence="1" id="KW-0847">Vitamin C</keyword>